<evidence type="ECO:0000313" key="2">
    <source>
        <dbReference type="EMBL" id="MFB9681140.1"/>
    </source>
</evidence>
<evidence type="ECO:0000313" key="3">
    <source>
        <dbReference type="Proteomes" id="UP001589610"/>
    </source>
</evidence>
<reference evidence="2 3" key="1">
    <citation type="submission" date="2024-09" db="EMBL/GenBank/DDBJ databases">
        <authorList>
            <person name="Sun Q."/>
            <person name="Mori K."/>
        </authorList>
    </citation>
    <scope>NUCLEOTIDE SEQUENCE [LARGE SCALE GENOMIC DNA]</scope>
    <source>
        <strain evidence="2 3">JCM 3028</strain>
    </source>
</reference>
<organism evidence="2 3">
    <name type="scientific">Streptosporangium vulgare</name>
    <dbReference type="NCBI Taxonomy" id="46190"/>
    <lineage>
        <taxon>Bacteria</taxon>
        <taxon>Bacillati</taxon>
        <taxon>Actinomycetota</taxon>
        <taxon>Actinomycetes</taxon>
        <taxon>Streptosporangiales</taxon>
        <taxon>Streptosporangiaceae</taxon>
        <taxon>Streptosporangium</taxon>
    </lineage>
</organism>
<evidence type="ECO:0000256" key="1">
    <source>
        <dbReference type="SAM" id="SignalP"/>
    </source>
</evidence>
<dbReference type="Proteomes" id="UP001589610">
    <property type="component" value="Unassembled WGS sequence"/>
</dbReference>
<dbReference type="Gene3D" id="3.40.190.10">
    <property type="entry name" value="Periplasmic binding protein-like II"/>
    <property type="match status" value="1"/>
</dbReference>
<dbReference type="EMBL" id="JBHMBS010000030">
    <property type="protein sequence ID" value="MFB9681140.1"/>
    <property type="molecule type" value="Genomic_DNA"/>
</dbReference>
<accession>A0ABV5TPU0</accession>
<proteinExistence type="predicted"/>
<dbReference type="PANTHER" id="PTHR43649:SF16">
    <property type="entry name" value="SUGAR-BINDING LIPOPROTEIN"/>
    <property type="match status" value="1"/>
</dbReference>
<keyword evidence="1" id="KW-0732">Signal</keyword>
<dbReference type="InterPro" id="IPR050490">
    <property type="entry name" value="Bact_solute-bd_prot1"/>
</dbReference>
<protein>
    <submittedName>
        <fullName evidence="2">ABC transporter substrate-binding protein</fullName>
    </submittedName>
</protein>
<keyword evidence="3" id="KW-1185">Reference proteome</keyword>
<dbReference type="RefSeq" id="WP_344746544.1">
    <property type="nucleotide sequence ID" value="NZ_BAAAWW010000097.1"/>
</dbReference>
<dbReference type="InterPro" id="IPR006059">
    <property type="entry name" value="SBP"/>
</dbReference>
<feature type="chain" id="PRO_5047144809" evidence="1">
    <location>
        <begin position="26"/>
        <end position="455"/>
    </location>
</feature>
<feature type="signal peptide" evidence="1">
    <location>
        <begin position="1"/>
        <end position="25"/>
    </location>
</feature>
<dbReference type="PROSITE" id="PS51257">
    <property type="entry name" value="PROKAR_LIPOPROTEIN"/>
    <property type="match status" value="1"/>
</dbReference>
<sequence length="455" mass="48383">MKSQFRRLNAGALVFALAASTAGCAQEDAPQVGGVTTITVMGMPAATNAKALKLFKDQVAAFERANPDIKVTGSDLPWDVKTFAPMLAAGSAPTVLRVPLTEPAGLIERRQVADITKEATALTEFGALNPDIMSYLTKDGATYGLPEKAYALGLAYNRSLFTKAGLDPDKPPATWDEVRAYARQISEKTGAVGFGEITTNNSGGWHLTAYTYSEGGSMIKETQPGKWAASFNDTAARGVLDRWRAMRWEDDSMGGNVLGKQEDLIAQFSAGKVGMWVTSPSDIYPTYLTNGGKPEDFGGGPMPQGAGSATLVGGTIHLVNVKATPEQRAAAVKWIRFRYLRPNFDTEAAVANAKAAAADGTPVGVPVLPIFDQATADKVREAITPHANVPAENFAGYVKSLDAFTFTPEPQVASQEIYAALDPVAQAVLTRKDADPAKLLADAEARVNAILQKQR</sequence>
<dbReference type="Pfam" id="PF01547">
    <property type="entry name" value="SBP_bac_1"/>
    <property type="match status" value="1"/>
</dbReference>
<name>A0ABV5TPU0_9ACTN</name>
<gene>
    <name evidence="2" type="ORF">ACFFRH_37165</name>
</gene>
<dbReference type="SUPFAM" id="SSF53850">
    <property type="entry name" value="Periplasmic binding protein-like II"/>
    <property type="match status" value="1"/>
</dbReference>
<dbReference type="PANTHER" id="PTHR43649">
    <property type="entry name" value="ARABINOSE-BINDING PROTEIN-RELATED"/>
    <property type="match status" value="1"/>
</dbReference>
<comment type="caution">
    <text evidence="2">The sequence shown here is derived from an EMBL/GenBank/DDBJ whole genome shotgun (WGS) entry which is preliminary data.</text>
</comment>